<name>A0A176RXW8_9GAMM</name>
<accession>A0A176RXW8</accession>
<protein>
    <submittedName>
        <fullName evidence="1">Uncharacterized protein</fullName>
    </submittedName>
</protein>
<proteinExistence type="predicted"/>
<sequence>MTSTHEPFDDTAKAFYHRLFKSWGLSVETERVVFSRSRTIDLVVRCNDADQKRLQKTVFAHFRQFNALELKGFNDPLTVANYKRIMMRAWGLESQKPSASTDQDKLSELPNQMTVTIVCVTRPDNILDKFKQELRFVQIEAGIYYSDDVLGRWIIHPSELALVEKNYPLLPLARG</sequence>
<comment type="caution">
    <text evidence="1">The sequence shown here is derived from an EMBL/GenBank/DDBJ whole genome shotgun (WGS) entry which is preliminary data.</text>
</comment>
<dbReference type="Proteomes" id="UP000076962">
    <property type="component" value="Unassembled WGS sequence"/>
</dbReference>
<reference evidence="1 2" key="1">
    <citation type="submission" date="2016-05" db="EMBL/GenBank/DDBJ databases">
        <title>Single-cell genome of chain-forming Candidatus Thiomargarita nelsonii and comparison to other large sulfur-oxidizing bacteria.</title>
        <authorList>
            <person name="Winkel M."/>
            <person name="Salman V."/>
            <person name="Woyke T."/>
            <person name="Schulz-Vogt H."/>
            <person name="Richter M."/>
            <person name="Flood B."/>
            <person name="Bailey J."/>
            <person name="Amann R."/>
            <person name="Mussmann M."/>
        </authorList>
    </citation>
    <scope>NUCLEOTIDE SEQUENCE [LARGE SCALE GENOMIC DNA]</scope>
    <source>
        <strain evidence="1 2">THI036</strain>
    </source>
</reference>
<organism evidence="1 2">
    <name type="scientific">Candidatus Thiomargarita nelsonii</name>
    <dbReference type="NCBI Taxonomy" id="1003181"/>
    <lineage>
        <taxon>Bacteria</taxon>
        <taxon>Pseudomonadati</taxon>
        <taxon>Pseudomonadota</taxon>
        <taxon>Gammaproteobacteria</taxon>
        <taxon>Thiotrichales</taxon>
        <taxon>Thiotrichaceae</taxon>
        <taxon>Thiomargarita</taxon>
    </lineage>
</organism>
<dbReference type="AlphaFoldDB" id="A0A176RXW8"/>
<keyword evidence="2" id="KW-1185">Reference proteome</keyword>
<feature type="non-terminal residue" evidence="1">
    <location>
        <position position="175"/>
    </location>
</feature>
<dbReference type="EMBL" id="LUTY01002275">
    <property type="protein sequence ID" value="OAD20564.1"/>
    <property type="molecule type" value="Genomic_DNA"/>
</dbReference>
<evidence type="ECO:0000313" key="2">
    <source>
        <dbReference type="Proteomes" id="UP000076962"/>
    </source>
</evidence>
<evidence type="ECO:0000313" key="1">
    <source>
        <dbReference type="EMBL" id="OAD20564.1"/>
    </source>
</evidence>
<gene>
    <name evidence="1" type="ORF">THIOM_003726</name>
</gene>